<evidence type="ECO:0000313" key="2">
    <source>
        <dbReference type="Ensembl" id="ENSSHAP00000026698.1"/>
    </source>
</evidence>
<dbReference type="InterPro" id="IPR040879">
    <property type="entry name" value="Spt46-like"/>
</dbReference>
<organism evidence="2 3">
    <name type="scientific">Sarcophilus harrisii</name>
    <name type="common">Tasmanian devil</name>
    <name type="synonym">Sarcophilus laniarius</name>
    <dbReference type="NCBI Taxonomy" id="9305"/>
    <lineage>
        <taxon>Eukaryota</taxon>
        <taxon>Metazoa</taxon>
        <taxon>Chordata</taxon>
        <taxon>Craniata</taxon>
        <taxon>Vertebrata</taxon>
        <taxon>Euteleostomi</taxon>
        <taxon>Mammalia</taxon>
        <taxon>Metatheria</taxon>
        <taxon>Dasyuromorphia</taxon>
        <taxon>Dasyuridae</taxon>
        <taxon>Sarcophilus</taxon>
    </lineage>
</organism>
<dbReference type="RefSeq" id="XP_003770590.1">
    <property type="nucleotide sequence ID" value="XM_003770542.2"/>
</dbReference>
<reference evidence="2 3" key="1">
    <citation type="journal article" date="2011" name="Proc. Natl. Acad. Sci. U.S.A.">
        <title>Genetic diversity and population structure of the endangered marsupial Sarcophilus harrisii (Tasmanian devil).</title>
        <authorList>
            <person name="Miller W."/>
            <person name="Hayes V.M."/>
            <person name="Ratan A."/>
            <person name="Petersen D.C."/>
            <person name="Wittekindt N.E."/>
            <person name="Miller J."/>
            <person name="Walenz B."/>
            <person name="Knight J."/>
            <person name="Qi J."/>
            <person name="Zhao F."/>
            <person name="Wang Q."/>
            <person name="Bedoya-Reina O.C."/>
            <person name="Katiyar N."/>
            <person name="Tomsho L.P."/>
            <person name="Kasson L.M."/>
            <person name="Hardie R.A."/>
            <person name="Woodbridge P."/>
            <person name="Tindall E.A."/>
            <person name="Bertelsen M.F."/>
            <person name="Dixon D."/>
            <person name="Pyecroft S."/>
            <person name="Helgen K.M."/>
            <person name="Lesk A.M."/>
            <person name="Pringle T.H."/>
            <person name="Patterson N."/>
            <person name="Zhang Y."/>
            <person name="Kreiss A."/>
            <person name="Woods G.M."/>
            <person name="Jones M.E."/>
            <person name="Schuster S.C."/>
        </authorList>
    </citation>
    <scope>NUCLEOTIDE SEQUENCE [LARGE SCALE GENOMIC DNA]</scope>
</reference>
<name>A0A7N4NPX4_SARHA</name>
<feature type="compositionally biased region" description="Basic and acidic residues" evidence="1">
    <location>
        <begin position="40"/>
        <end position="50"/>
    </location>
</feature>
<dbReference type="InParanoid" id="A0A7N4NPX4"/>
<dbReference type="Ensembl" id="ENSSHAT00000027686.1">
    <property type="protein sequence ID" value="ENSSHAP00000026698.1"/>
    <property type="gene ID" value="ENSSHAG00000031232.1"/>
</dbReference>
<dbReference type="Proteomes" id="UP000007648">
    <property type="component" value="Unassembled WGS sequence"/>
</dbReference>
<gene>
    <name evidence="2" type="primary">LOC100931772</name>
</gene>
<feature type="compositionally biased region" description="Low complexity" evidence="1">
    <location>
        <begin position="51"/>
        <end position="69"/>
    </location>
</feature>
<sequence length="247" mass="28037">MKRQREEEWPDLEPNSQGSQNSNGVLRAEDLVQPGPSGESRAERQEEREASSGSLYSPLSSSSSSYHSCVSSLSDSEDYPFSFSYFHVETITAENIAWDPDTKLESIPKRSRIYSTEAWQGSTLDSSPQNVSSLGLLIGKEATLEKNNQELMEEKAGTSRDTEKRPELPDWTNPSEDAYCCLTCFRIFSTHGALEAHRHHEVREGFGCSIFHHPIQDRRITLQNGGQNEDLRRLYQEFQPEHQEDHA</sequence>
<keyword evidence="3" id="KW-1185">Reference proteome</keyword>
<protein>
    <submittedName>
        <fullName evidence="2">Uncharacterized protein</fullName>
    </submittedName>
</protein>
<dbReference type="AlphaFoldDB" id="A0A7N4NPX4"/>
<dbReference type="KEGG" id="shr:100931772"/>
<dbReference type="GO" id="GO:0009566">
    <property type="term" value="P:fertilization"/>
    <property type="evidence" value="ECO:0007669"/>
    <property type="project" value="TreeGrafter"/>
</dbReference>
<dbReference type="OrthoDB" id="10409714at2759"/>
<feature type="compositionally biased region" description="Polar residues" evidence="1">
    <location>
        <begin position="14"/>
        <end position="24"/>
    </location>
</feature>
<evidence type="ECO:0000313" key="3">
    <source>
        <dbReference type="Proteomes" id="UP000007648"/>
    </source>
</evidence>
<evidence type="ECO:0000256" key="1">
    <source>
        <dbReference type="SAM" id="MobiDB-lite"/>
    </source>
</evidence>
<feature type="region of interest" description="Disordered" evidence="1">
    <location>
        <begin position="1"/>
        <end position="69"/>
    </location>
</feature>
<dbReference type="PANTHER" id="PTHR33517:SF2">
    <property type="entry name" value="PROTEIN FAM170B"/>
    <property type="match status" value="1"/>
</dbReference>
<dbReference type="PANTHER" id="PTHR33517">
    <property type="entry name" value="PROTEIN FAM170B-RELATED"/>
    <property type="match status" value="1"/>
</dbReference>
<accession>A0A7N4NPX4</accession>
<proteinExistence type="predicted"/>
<dbReference type="GeneID" id="100931772"/>
<reference evidence="2" key="3">
    <citation type="submission" date="2025-09" db="UniProtKB">
        <authorList>
            <consortium name="Ensembl"/>
        </authorList>
    </citation>
    <scope>IDENTIFICATION</scope>
</reference>
<reference evidence="2" key="2">
    <citation type="submission" date="2025-08" db="UniProtKB">
        <authorList>
            <consortium name="Ensembl"/>
        </authorList>
    </citation>
    <scope>IDENTIFICATION</scope>
</reference>